<organism evidence="2 3">
    <name type="scientific">Oryza sativa subsp. japonica</name>
    <name type="common">Rice</name>
    <dbReference type="NCBI Taxonomy" id="39947"/>
    <lineage>
        <taxon>Eukaryota</taxon>
        <taxon>Viridiplantae</taxon>
        <taxon>Streptophyta</taxon>
        <taxon>Embryophyta</taxon>
        <taxon>Tracheophyta</taxon>
        <taxon>Spermatophyta</taxon>
        <taxon>Magnoliopsida</taxon>
        <taxon>Liliopsida</taxon>
        <taxon>Poales</taxon>
        <taxon>Poaceae</taxon>
        <taxon>BOP clade</taxon>
        <taxon>Oryzoideae</taxon>
        <taxon>Oryzeae</taxon>
        <taxon>Oryzinae</taxon>
        <taxon>Oryza</taxon>
        <taxon>Oryza sativa</taxon>
    </lineage>
</organism>
<dbReference type="AlphaFoldDB" id="Q8LN88"/>
<name>Q8LN88_ORYSJ</name>
<evidence type="ECO:0000313" key="3">
    <source>
        <dbReference type="Proteomes" id="UP000000763"/>
    </source>
</evidence>
<dbReference type="Proteomes" id="UP000000763">
    <property type="component" value="Chromosome 10"/>
</dbReference>
<reference evidence="3" key="2">
    <citation type="journal article" date="2008" name="Nucleic Acids Res.">
        <title>The rice annotation project database (RAP-DB): 2008 update.</title>
        <authorList>
            <consortium name="The rice annotation project (RAP)"/>
        </authorList>
    </citation>
    <scope>GENOME REANNOTATION</scope>
    <source>
        <strain evidence="3">cv. Nipponbare</strain>
    </source>
</reference>
<proteinExistence type="predicted"/>
<dbReference type="EMBL" id="AC090870">
    <property type="protein sequence ID" value="AAM95686.1"/>
    <property type="molecule type" value="Genomic_DNA"/>
</dbReference>
<reference evidence="3" key="1">
    <citation type="journal article" date="2005" name="Nature">
        <title>The map-based sequence of the rice genome.</title>
        <authorList>
            <consortium name="International rice genome sequencing project (IRGSP)"/>
            <person name="Matsumoto T."/>
            <person name="Wu J."/>
            <person name="Kanamori H."/>
            <person name="Katayose Y."/>
            <person name="Fujisawa M."/>
            <person name="Namiki N."/>
            <person name="Mizuno H."/>
            <person name="Yamamoto K."/>
            <person name="Antonio B.A."/>
            <person name="Baba T."/>
            <person name="Sakata K."/>
            <person name="Nagamura Y."/>
            <person name="Aoki H."/>
            <person name="Arikawa K."/>
            <person name="Arita K."/>
            <person name="Bito T."/>
            <person name="Chiden Y."/>
            <person name="Fujitsuka N."/>
            <person name="Fukunaka R."/>
            <person name="Hamada M."/>
            <person name="Harada C."/>
            <person name="Hayashi A."/>
            <person name="Hijishita S."/>
            <person name="Honda M."/>
            <person name="Hosokawa S."/>
            <person name="Ichikawa Y."/>
            <person name="Idonuma A."/>
            <person name="Iijima M."/>
            <person name="Ikeda M."/>
            <person name="Ikeno M."/>
            <person name="Ito K."/>
            <person name="Ito S."/>
            <person name="Ito T."/>
            <person name="Ito Y."/>
            <person name="Ito Y."/>
            <person name="Iwabuchi A."/>
            <person name="Kamiya K."/>
            <person name="Karasawa W."/>
            <person name="Kurita K."/>
            <person name="Katagiri S."/>
            <person name="Kikuta A."/>
            <person name="Kobayashi H."/>
            <person name="Kobayashi N."/>
            <person name="Machita K."/>
            <person name="Maehara T."/>
            <person name="Masukawa M."/>
            <person name="Mizubayashi T."/>
            <person name="Mukai Y."/>
            <person name="Nagasaki H."/>
            <person name="Nagata Y."/>
            <person name="Naito S."/>
            <person name="Nakashima M."/>
            <person name="Nakama Y."/>
            <person name="Nakamichi Y."/>
            <person name="Nakamura M."/>
            <person name="Meguro A."/>
            <person name="Negishi M."/>
            <person name="Ohta I."/>
            <person name="Ohta T."/>
            <person name="Okamoto M."/>
            <person name="Ono N."/>
            <person name="Saji S."/>
            <person name="Sakaguchi M."/>
            <person name="Sakai K."/>
            <person name="Shibata M."/>
            <person name="Shimokawa T."/>
            <person name="Song J."/>
            <person name="Takazaki Y."/>
            <person name="Terasawa K."/>
            <person name="Tsugane M."/>
            <person name="Tsuji K."/>
            <person name="Ueda S."/>
            <person name="Waki K."/>
            <person name="Yamagata H."/>
            <person name="Yamamoto M."/>
            <person name="Yamamoto S."/>
            <person name="Yamane H."/>
            <person name="Yoshiki S."/>
            <person name="Yoshihara R."/>
            <person name="Yukawa K."/>
            <person name="Zhong H."/>
            <person name="Yano M."/>
            <person name="Yuan Q."/>
            <person name="Ouyang S."/>
            <person name="Liu J."/>
            <person name="Jones K.M."/>
            <person name="Gansberger K."/>
            <person name="Moffat K."/>
            <person name="Hill J."/>
            <person name="Bera J."/>
            <person name="Fadrosh D."/>
            <person name="Jin S."/>
            <person name="Johri S."/>
            <person name="Kim M."/>
            <person name="Overton L."/>
            <person name="Reardon M."/>
            <person name="Tsitrin T."/>
            <person name="Vuong H."/>
            <person name="Weaver B."/>
            <person name="Ciecko A."/>
            <person name="Tallon L."/>
            <person name="Jackson J."/>
            <person name="Pai G."/>
            <person name="Aken S.V."/>
            <person name="Utterback T."/>
            <person name="Reidmuller S."/>
            <person name="Feldblyum T."/>
            <person name="Hsiao J."/>
            <person name="Zismann V."/>
            <person name="Iobst S."/>
            <person name="de Vazeille A.R."/>
            <person name="Buell C.R."/>
            <person name="Ying K."/>
            <person name="Li Y."/>
            <person name="Lu T."/>
            <person name="Huang Y."/>
            <person name="Zhao Q."/>
            <person name="Feng Q."/>
            <person name="Zhang L."/>
            <person name="Zhu J."/>
            <person name="Weng Q."/>
            <person name="Mu J."/>
            <person name="Lu Y."/>
            <person name="Fan D."/>
            <person name="Liu Y."/>
            <person name="Guan J."/>
            <person name="Zhang Y."/>
            <person name="Yu S."/>
            <person name="Liu X."/>
            <person name="Zhang Y."/>
            <person name="Hong G."/>
            <person name="Han B."/>
            <person name="Choisne N."/>
            <person name="Demange N."/>
            <person name="Orjeda G."/>
            <person name="Samain S."/>
            <person name="Cattolico L."/>
            <person name="Pelletier E."/>
            <person name="Couloux A."/>
            <person name="Segurens B."/>
            <person name="Wincker P."/>
            <person name="D'Hont A."/>
            <person name="Scarpelli C."/>
            <person name="Weissenbach J."/>
            <person name="Salanoubat M."/>
            <person name="Quetier F."/>
            <person name="Yu Y."/>
            <person name="Kim H.R."/>
            <person name="Rambo T."/>
            <person name="Currie J."/>
            <person name="Collura K."/>
            <person name="Luo M."/>
            <person name="Yang T."/>
            <person name="Ammiraju J.S.S."/>
            <person name="Engler F."/>
            <person name="Soderlund C."/>
            <person name="Wing R.A."/>
            <person name="Palmer L.E."/>
            <person name="de la Bastide M."/>
            <person name="Spiegel L."/>
            <person name="Nascimento L."/>
            <person name="Zutavern T."/>
            <person name="O'Shaughnessy A."/>
            <person name="Dike S."/>
            <person name="Dedhia N."/>
            <person name="Preston R."/>
            <person name="Balija V."/>
            <person name="McCombie W.R."/>
            <person name="Chow T."/>
            <person name="Chen H."/>
            <person name="Chung M."/>
            <person name="Chen C."/>
            <person name="Shaw J."/>
            <person name="Wu H."/>
            <person name="Hsiao K."/>
            <person name="Chao Y."/>
            <person name="Chu M."/>
            <person name="Cheng C."/>
            <person name="Hour A."/>
            <person name="Lee P."/>
            <person name="Lin S."/>
            <person name="Lin Y."/>
            <person name="Liou J."/>
            <person name="Liu S."/>
            <person name="Hsing Y."/>
            <person name="Raghuvanshi S."/>
            <person name="Mohanty A."/>
            <person name="Bharti A.K."/>
            <person name="Gaur A."/>
            <person name="Gupta V."/>
            <person name="Kumar D."/>
            <person name="Ravi V."/>
            <person name="Vij S."/>
            <person name="Kapur A."/>
            <person name="Khurana P."/>
            <person name="Khurana P."/>
            <person name="Khurana J.P."/>
            <person name="Tyagi A.K."/>
            <person name="Gaikwad K."/>
            <person name="Singh A."/>
            <person name="Dalal V."/>
            <person name="Srivastava S."/>
            <person name="Dixit A."/>
            <person name="Pal A.K."/>
            <person name="Ghazi I.A."/>
            <person name="Yadav M."/>
            <person name="Pandit A."/>
            <person name="Bhargava A."/>
            <person name="Sureshbabu K."/>
            <person name="Batra K."/>
            <person name="Sharma T.R."/>
            <person name="Mohapatra T."/>
            <person name="Singh N.K."/>
            <person name="Messing J."/>
            <person name="Nelson A.B."/>
            <person name="Fuks G."/>
            <person name="Kavchok S."/>
            <person name="Keizer G."/>
            <person name="Linton E."/>
            <person name="Llaca V."/>
            <person name="Song R."/>
            <person name="Tanyolac B."/>
            <person name="Young S."/>
            <person name="Ho-Il K."/>
            <person name="Hahn J.H."/>
            <person name="Sangsakoo G."/>
            <person name="Vanavichit A."/>
            <person name="de Mattos Luiz.A.T."/>
            <person name="Zimmer P.D."/>
            <person name="Malone G."/>
            <person name="Dellagostin O."/>
            <person name="de Oliveira A.C."/>
            <person name="Bevan M."/>
            <person name="Bancroft I."/>
            <person name="Minx P."/>
            <person name="Cordum H."/>
            <person name="Wilson R."/>
            <person name="Cheng Z."/>
            <person name="Jin W."/>
            <person name="Jiang J."/>
            <person name="Leong S.A."/>
            <person name="Iwama H."/>
            <person name="Gojobori T."/>
            <person name="Itoh T."/>
            <person name="Niimura Y."/>
            <person name="Fujii Y."/>
            <person name="Habara T."/>
            <person name="Sakai H."/>
            <person name="Sato Y."/>
            <person name="Wilson G."/>
            <person name="Kumar K."/>
            <person name="McCouch S."/>
            <person name="Juretic N."/>
            <person name="Hoen D."/>
            <person name="Wright S."/>
            <person name="Bruskiewich R."/>
            <person name="Bureau T."/>
            <person name="Miyao A."/>
            <person name="Hirochika H."/>
            <person name="Nishikawa T."/>
            <person name="Kadowaki K."/>
            <person name="Sugiura M."/>
            <person name="Burr B."/>
            <person name="Sasaki T."/>
        </authorList>
    </citation>
    <scope>NUCLEOTIDE SEQUENCE [LARGE SCALE GENOMIC DNA]</scope>
    <source>
        <strain evidence="3">cv. Nipponbare</strain>
    </source>
</reference>
<sequence>MARISFGVAGGVAGGEEKYRGHGSSASAAEEKRPITASDGFGKEFSDPPPPPLGPRQPLDGEACG</sequence>
<protein>
    <submittedName>
        <fullName evidence="2">Uncharacterized protein</fullName>
    </submittedName>
</protein>
<feature type="region of interest" description="Disordered" evidence="1">
    <location>
        <begin position="1"/>
        <end position="65"/>
    </location>
</feature>
<evidence type="ECO:0000256" key="1">
    <source>
        <dbReference type="SAM" id="MobiDB-lite"/>
    </source>
</evidence>
<feature type="compositionally biased region" description="Low complexity" evidence="1">
    <location>
        <begin position="56"/>
        <end position="65"/>
    </location>
</feature>
<gene>
    <name evidence="2" type="primary">OSJNBb0015K05.19</name>
</gene>
<evidence type="ECO:0000313" key="2">
    <source>
        <dbReference type="EMBL" id="AAM95686.1"/>
    </source>
</evidence>
<accession>Q8LN88</accession>